<organism evidence="5">
    <name type="scientific">bioreactor metagenome</name>
    <dbReference type="NCBI Taxonomy" id="1076179"/>
    <lineage>
        <taxon>unclassified sequences</taxon>
        <taxon>metagenomes</taxon>
        <taxon>ecological metagenomes</taxon>
    </lineage>
</organism>
<dbReference type="InterPro" id="IPR017871">
    <property type="entry name" value="ABC_transporter-like_CS"/>
</dbReference>
<dbReference type="Pfam" id="PF08352">
    <property type="entry name" value="oligo_HPY"/>
    <property type="match status" value="1"/>
</dbReference>
<dbReference type="SUPFAM" id="SSF52540">
    <property type="entry name" value="P-loop containing nucleoside triphosphate hydrolases"/>
    <property type="match status" value="1"/>
</dbReference>
<sequence>MEPLLEIRDLKKTFKIKNFFGSTTEVQALKGISLSIAKGESLGIVGESGCGKSTLANLIIRLDEPTEGSIILDGQDISHIKEKELRKLRSRIQIVFQDPYSSLSPRMTVEEILTEPMCVEGVKTTKQMRDKAVELLELVGMRSSNLSRYPHEFSGGQRQRLSIARALTTEPDILLLDEPTSALDVSVQAQVLNILTSLQKQMNLTYLFISHNLAVVKYISNRTAVMYRGKVMEIGPSKNILMSPAHPYTKKLLEAVPIVGKPFHQPDTEDASVNDGDIVDGCSYYYRCPFAEKRCLEQQPEFLAKEASHLVACWKG</sequence>
<dbReference type="InterPro" id="IPR003593">
    <property type="entry name" value="AAA+_ATPase"/>
</dbReference>
<evidence type="ECO:0000313" key="5">
    <source>
        <dbReference type="EMBL" id="MPL85992.1"/>
    </source>
</evidence>
<gene>
    <name evidence="5" type="primary">ddpF_5</name>
    <name evidence="5" type="ORF">SDC9_31968</name>
</gene>
<feature type="domain" description="ABC transporter" evidence="4">
    <location>
        <begin position="5"/>
        <end position="253"/>
    </location>
</feature>
<dbReference type="GO" id="GO:0016887">
    <property type="term" value="F:ATP hydrolysis activity"/>
    <property type="evidence" value="ECO:0007669"/>
    <property type="project" value="InterPro"/>
</dbReference>
<keyword evidence="2" id="KW-0547">Nucleotide-binding</keyword>
<dbReference type="PANTHER" id="PTHR43776">
    <property type="entry name" value="TRANSPORT ATP-BINDING PROTEIN"/>
    <property type="match status" value="1"/>
</dbReference>
<keyword evidence="3 5" id="KW-0067">ATP-binding</keyword>
<evidence type="ECO:0000256" key="3">
    <source>
        <dbReference type="ARBA" id="ARBA00022840"/>
    </source>
</evidence>
<dbReference type="Gene3D" id="3.40.50.300">
    <property type="entry name" value="P-loop containing nucleotide triphosphate hydrolases"/>
    <property type="match status" value="1"/>
</dbReference>
<dbReference type="InterPro" id="IPR050319">
    <property type="entry name" value="ABC_transp_ATP-bind"/>
</dbReference>
<proteinExistence type="predicted"/>
<accession>A0A644V5A3</accession>
<evidence type="ECO:0000256" key="2">
    <source>
        <dbReference type="ARBA" id="ARBA00022741"/>
    </source>
</evidence>
<comment type="caution">
    <text evidence="5">The sequence shown here is derived from an EMBL/GenBank/DDBJ whole genome shotgun (WGS) entry which is preliminary data.</text>
</comment>
<dbReference type="Pfam" id="PF00005">
    <property type="entry name" value="ABC_tran"/>
    <property type="match status" value="1"/>
</dbReference>
<keyword evidence="1" id="KW-0813">Transport</keyword>
<dbReference type="GO" id="GO:0015833">
    <property type="term" value="P:peptide transport"/>
    <property type="evidence" value="ECO:0007669"/>
    <property type="project" value="InterPro"/>
</dbReference>
<protein>
    <submittedName>
        <fullName evidence="5">Putative D,D-dipeptide transport ATP-binding protein DdpF</fullName>
    </submittedName>
</protein>
<dbReference type="GO" id="GO:0055085">
    <property type="term" value="P:transmembrane transport"/>
    <property type="evidence" value="ECO:0007669"/>
    <property type="project" value="UniProtKB-ARBA"/>
</dbReference>
<name>A0A644V5A3_9ZZZZ</name>
<dbReference type="InterPro" id="IPR003439">
    <property type="entry name" value="ABC_transporter-like_ATP-bd"/>
</dbReference>
<dbReference type="EMBL" id="VSSQ01000215">
    <property type="protein sequence ID" value="MPL85992.1"/>
    <property type="molecule type" value="Genomic_DNA"/>
</dbReference>
<dbReference type="InterPro" id="IPR027417">
    <property type="entry name" value="P-loop_NTPase"/>
</dbReference>
<evidence type="ECO:0000256" key="1">
    <source>
        <dbReference type="ARBA" id="ARBA00022448"/>
    </source>
</evidence>
<evidence type="ECO:0000259" key="4">
    <source>
        <dbReference type="PROSITE" id="PS50893"/>
    </source>
</evidence>
<dbReference type="GO" id="GO:0005524">
    <property type="term" value="F:ATP binding"/>
    <property type="evidence" value="ECO:0007669"/>
    <property type="project" value="UniProtKB-KW"/>
</dbReference>
<dbReference type="CDD" id="cd03257">
    <property type="entry name" value="ABC_NikE_OppD_transporters"/>
    <property type="match status" value="1"/>
</dbReference>
<dbReference type="NCBIfam" id="TIGR01727">
    <property type="entry name" value="oligo_HPY"/>
    <property type="match status" value="1"/>
</dbReference>
<dbReference type="AlphaFoldDB" id="A0A644V5A3"/>
<dbReference type="InterPro" id="IPR013563">
    <property type="entry name" value="Oligopep_ABC_C"/>
</dbReference>
<dbReference type="FunFam" id="3.40.50.300:FF:000016">
    <property type="entry name" value="Oligopeptide ABC transporter ATP-binding component"/>
    <property type="match status" value="1"/>
</dbReference>
<dbReference type="PROSITE" id="PS00211">
    <property type="entry name" value="ABC_TRANSPORTER_1"/>
    <property type="match status" value="1"/>
</dbReference>
<dbReference type="PROSITE" id="PS50893">
    <property type="entry name" value="ABC_TRANSPORTER_2"/>
    <property type="match status" value="1"/>
</dbReference>
<dbReference type="SMART" id="SM00382">
    <property type="entry name" value="AAA"/>
    <property type="match status" value="1"/>
</dbReference>
<reference evidence="5" key="1">
    <citation type="submission" date="2019-08" db="EMBL/GenBank/DDBJ databases">
        <authorList>
            <person name="Kucharzyk K."/>
            <person name="Murdoch R.W."/>
            <person name="Higgins S."/>
            <person name="Loffler F."/>
        </authorList>
    </citation>
    <scope>NUCLEOTIDE SEQUENCE</scope>
</reference>